<dbReference type="EMBL" id="CM056741">
    <property type="protein sequence ID" value="KAJ8683090.1"/>
    <property type="molecule type" value="Genomic_DNA"/>
</dbReference>
<keyword evidence="2" id="KW-1185">Reference proteome</keyword>
<proteinExistence type="predicted"/>
<reference evidence="1" key="1">
    <citation type="submission" date="2023-04" db="EMBL/GenBank/DDBJ databases">
        <title>A chromosome-level genome assembly of the parasitoid wasp Eretmocerus hayati.</title>
        <authorList>
            <person name="Zhong Y."/>
            <person name="Liu S."/>
            <person name="Liu Y."/>
        </authorList>
    </citation>
    <scope>NUCLEOTIDE SEQUENCE</scope>
    <source>
        <strain evidence="1">ZJU_SS_LIU_2023</strain>
    </source>
</reference>
<comment type="caution">
    <text evidence="1">The sequence shown here is derived from an EMBL/GenBank/DDBJ whole genome shotgun (WGS) entry which is preliminary data.</text>
</comment>
<accession>A0ACC2PI34</accession>
<dbReference type="Proteomes" id="UP001239111">
    <property type="component" value="Chromosome 1"/>
</dbReference>
<name>A0ACC2PI34_9HYME</name>
<evidence type="ECO:0000313" key="2">
    <source>
        <dbReference type="Proteomes" id="UP001239111"/>
    </source>
</evidence>
<gene>
    <name evidence="1" type="ORF">QAD02_018882</name>
</gene>
<evidence type="ECO:0000313" key="1">
    <source>
        <dbReference type="EMBL" id="KAJ8683090.1"/>
    </source>
</evidence>
<sequence length="1378" mass="158861">MPNPLFRSVAVEMTRRGTNYNPTWKNDPLLGPWISEDPKDPKRVICTICKVSYRVRKDNLQRHGREIHGLGRSAHSSKPLVHKNVVLNSDPDDSLTNNICMLRRDGIPGCDEMHVSTVANITNIETSGLDPSVQNNNALVPLQENDETRRDLRSILDLDASLSDVIRMETQAASLDLNDTTTNPISYMTNIHQNREEELGDNDVGVNGEDVNMSVRGDDLVRSMHENEVVVDNIELTPNVGILPGDSIRMGRHETGVELDEFSNTLMSSCTTNMDHDAAEEPENEESAESIGTNNRSSSGLHERRLSVWREKYSWIEPEPIFLVDSEGNYRSTKLKCSLCQSLHTPQTSALKAHEKTLKHCRKTGNWKDAEKFDEEKAKAEIELAALMISRGLSFNFAEYMTPRLRKTFSDSQIAEKQSLHRKKVQKIAHNVILPCHLNRVADSVRGRKYIILLDGYTDQHNQEHVCICLRYYDSQAARIVEILFDIISVFDGDENQAANSDTLTGKIVAPFFKHNIPLKDCLGLETDGAAVYRGAHESVLQKIRLYNELIEGWLCFCHVLHLVGRHSMPMSEDFEQIPHLLYMYFRRSPKKDSRRLVLQLKLESEVLKMINPTIIRWLSFFASNLRVSSCWTMLETFFEKECKNPLTTNSDALVLEKYFRDPLSKAQHFMNLQVFSKLYVVEKKLQTEDYLYTSGRRLIRELYIVLLLMFMPREYVMTRPLELVNPASKAHMKPASQLSLDPLVTKALLQVTKAESDKFKETNRDFLSIMCVKFRERYDFSQDYMLHMKFLEPALALDPEFHTGEYNTLQCVYDNLPGLTNNRDEGLIDRINDEWQRLPVIAQELPPEQLLEVQVPVTFWHQLTLVRDDDGRKIFSALGDFALNCLTLPNSNAKSERVWSSFTWQVRSLRAPLYNESKRSILLSQEYIKFDGGPVNFQVTDEMLSNYFIHLNDPVKDERNFQDPDTYMGDYITDELKEKCKADNQFAKDLGKKLKEIISSTNPSLDFTLGDCLELDLETAEGMDDSSSVHDPTATSVEELDNFVPPTHTPASNHAPEPLVHQRERNVERYSHFLPNRRFAEHTYYFTAIPVLPVRNPPMYKNYQVCHIDRNVHDGQDQRICVDWLDYQTMRPGLWESGRIIDAVTAINERNWEEATFISTDLTESFFAEWDQDPKVDEWPLFHLQYPETGKIFFPFLKDGNHWVLFTIDMDASSAFFLDPKRRTPESLWADEVRCMQALTRFIGLCRKYRINNSIAREDSFRLSRPDYSNRAYQNDDFSCADFIINKMDVIARNARFDRMFKPQPYRVSNAKALIRESRPMMNGCIFCYGDFDDGEISDSCEACGQFYHFACATDVGILSEIHCPLCLAAQRRRRSI</sequence>
<protein>
    <submittedName>
        <fullName evidence="1">Uncharacterized protein</fullName>
    </submittedName>
</protein>
<organism evidence="1 2">
    <name type="scientific">Eretmocerus hayati</name>
    <dbReference type="NCBI Taxonomy" id="131215"/>
    <lineage>
        <taxon>Eukaryota</taxon>
        <taxon>Metazoa</taxon>
        <taxon>Ecdysozoa</taxon>
        <taxon>Arthropoda</taxon>
        <taxon>Hexapoda</taxon>
        <taxon>Insecta</taxon>
        <taxon>Pterygota</taxon>
        <taxon>Neoptera</taxon>
        <taxon>Endopterygota</taxon>
        <taxon>Hymenoptera</taxon>
        <taxon>Apocrita</taxon>
        <taxon>Proctotrupomorpha</taxon>
        <taxon>Chalcidoidea</taxon>
        <taxon>Aphelinidae</taxon>
        <taxon>Aphelininae</taxon>
        <taxon>Eretmocerus</taxon>
    </lineage>
</organism>